<keyword evidence="3" id="KW-1185">Reference proteome</keyword>
<keyword evidence="1" id="KW-0812">Transmembrane</keyword>
<organism evidence="2 3">
    <name type="scientific">Penicillium nordicum</name>
    <dbReference type="NCBI Taxonomy" id="229535"/>
    <lineage>
        <taxon>Eukaryota</taxon>
        <taxon>Fungi</taxon>
        <taxon>Dikarya</taxon>
        <taxon>Ascomycota</taxon>
        <taxon>Pezizomycotina</taxon>
        <taxon>Eurotiomycetes</taxon>
        <taxon>Eurotiomycetidae</taxon>
        <taxon>Eurotiales</taxon>
        <taxon>Aspergillaceae</taxon>
        <taxon>Penicillium</taxon>
    </lineage>
</organism>
<name>A0A0M8PHL5_9EURO</name>
<comment type="caution">
    <text evidence="2">The sequence shown here is derived from an EMBL/GenBank/DDBJ whole genome shotgun (WGS) entry which is preliminary data.</text>
</comment>
<keyword evidence="1" id="KW-1133">Transmembrane helix</keyword>
<accession>A0A0M8PHL5</accession>
<reference evidence="2 3" key="1">
    <citation type="submission" date="2015-08" db="EMBL/GenBank/DDBJ databases">
        <title>Genome sequencing of Penicillium nordicum.</title>
        <authorList>
            <person name="Nguyen H.D."/>
            <person name="Seifert K.A."/>
        </authorList>
    </citation>
    <scope>NUCLEOTIDE SEQUENCE [LARGE SCALE GENOMIC DNA]</scope>
    <source>
        <strain evidence="2 3">DAOMC 185683</strain>
    </source>
</reference>
<evidence type="ECO:0000313" key="3">
    <source>
        <dbReference type="Proteomes" id="UP000037696"/>
    </source>
</evidence>
<evidence type="ECO:0000256" key="1">
    <source>
        <dbReference type="SAM" id="Phobius"/>
    </source>
</evidence>
<dbReference type="Proteomes" id="UP000037696">
    <property type="component" value="Unassembled WGS sequence"/>
</dbReference>
<keyword evidence="1" id="KW-0472">Membrane</keyword>
<protein>
    <submittedName>
        <fullName evidence="2">Uncharacterized protein</fullName>
    </submittedName>
</protein>
<sequence>MDNDSYWQLFKSRCLALISLLALLCTVIQKVKYIITPYGVQEYASAVLLDCHFCTLFDWSLQTRGISINACSLPCVESDRSDSHVVTHKWSKEGLVWNGKLCVEHITPHAGHRSLGYHAKSAYRAFHMVGGFLFFFFFFFFFL</sequence>
<gene>
    <name evidence="2" type="ORF">ACN38_g749</name>
</gene>
<dbReference type="EMBL" id="LHQQ01000006">
    <property type="protein sequence ID" value="KOS48331.1"/>
    <property type="molecule type" value="Genomic_DNA"/>
</dbReference>
<evidence type="ECO:0000313" key="2">
    <source>
        <dbReference type="EMBL" id="KOS48331.1"/>
    </source>
</evidence>
<feature type="transmembrane region" description="Helical" evidence="1">
    <location>
        <begin position="122"/>
        <end position="142"/>
    </location>
</feature>
<proteinExistence type="predicted"/>
<dbReference type="AlphaFoldDB" id="A0A0M8PHL5"/>